<accession>A0A1F7TLP3</accession>
<gene>
    <name evidence="1" type="ORF">A2856_00105</name>
</gene>
<reference evidence="1 2" key="1">
    <citation type="journal article" date="2016" name="Nat. Commun.">
        <title>Thousands of microbial genomes shed light on interconnected biogeochemical processes in an aquifer system.</title>
        <authorList>
            <person name="Anantharaman K."/>
            <person name="Brown C.T."/>
            <person name="Hug L.A."/>
            <person name="Sharon I."/>
            <person name="Castelle C.J."/>
            <person name="Probst A.J."/>
            <person name="Thomas B.C."/>
            <person name="Singh A."/>
            <person name="Wilkins M.J."/>
            <person name="Karaoz U."/>
            <person name="Brodie E.L."/>
            <person name="Williams K.H."/>
            <person name="Hubbard S.S."/>
            <person name="Banfield J.F."/>
        </authorList>
    </citation>
    <scope>NUCLEOTIDE SEQUENCE [LARGE SCALE GENOMIC DNA]</scope>
</reference>
<organism evidence="1 2">
    <name type="scientific">Candidatus Uhrbacteria bacterium RIFCSPHIGHO2_01_FULL_63_20</name>
    <dbReference type="NCBI Taxonomy" id="1802385"/>
    <lineage>
        <taxon>Bacteria</taxon>
        <taxon>Candidatus Uhriibacteriota</taxon>
    </lineage>
</organism>
<protein>
    <submittedName>
        <fullName evidence="1">Uncharacterized protein</fullName>
    </submittedName>
</protein>
<comment type="caution">
    <text evidence="1">The sequence shown here is derived from an EMBL/GenBank/DDBJ whole genome shotgun (WGS) entry which is preliminary data.</text>
</comment>
<dbReference type="STRING" id="1802385.A2856_00105"/>
<dbReference type="EMBL" id="MGDT01000004">
    <property type="protein sequence ID" value="OGL66896.1"/>
    <property type="molecule type" value="Genomic_DNA"/>
</dbReference>
<proteinExistence type="predicted"/>
<dbReference type="Proteomes" id="UP000177885">
    <property type="component" value="Unassembled WGS sequence"/>
</dbReference>
<evidence type="ECO:0000313" key="1">
    <source>
        <dbReference type="EMBL" id="OGL66896.1"/>
    </source>
</evidence>
<sequence length="174" mass="18557">MALAIALLLAGGGCHETTPQDPPPPARGRVVATASGQVLANIPEKYALPANPEAAPHEVASGTRQDGEPGYEFFLVVVDDPRQPLARVLLFPTTNSAEVEFSELLVHPGIQRSVCGFTGPVDCFRLTGISSISPSINYISSVRGGVAFIDFQESDEQLFLDAIIAIIETTDLRR</sequence>
<dbReference type="AlphaFoldDB" id="A0A1F7TLP3"/>
<evidence type="ECO:0000313" key="2">
    <source>
        <dbReference type="Proteomes" id="UP000177885"/>
    </source>
</evidence>
<name>A0A1F7TLP3_9BACT</name>